<organism evidence="2 3">
    <name type="scientific">Maribellus comscasis</name>
    <dbReference type="NCBI Taxonomy" id="2681766"/>
    <lineage>
        <taxon>Bacteria</taxon>
        <taxon>Pseudomonadati</taxon>
        <taxon>Bacteroidota</taxon>
        <taxon>Bacteroidia</taxon>
        <taxon>Marinilabiliales</taxon>
        <taxon>Prolixibacteraceae</taxon>
        <taxon>Maribellus</taxon>
    </lineage>
</organism>
<dbReference type="AlphaFoldDB" id="A0A6I6JQE6"/>
<dbReference type="KEGG" id="mcos:GM418_06130"/>
<proteinExistence type="predicted"/>
<gene>
    <name evidence="2" type="ORF">GM418_06130</name>
</gene>
<keyword evidence="1" id="KW-0812">Transmembrane</keyword>
<dbReference type="RefSeq" id="WP_158864195.1">
    <property type="nucleotide sequence ID" value="NZ_CP046401.1"/>
</dbReference>
<feature type="transmembrane region" description="Helical" evidence="1">
    <location>
        <begin position="106"/>
        <end position="136"/>
    </location>
</feature>
<dbReference type="Proteomes" id="UP000428260">
    <property type="component" value="Chromosome"/>
</dbReference>
<feature type="transmembrane region" description="Helical" evidence="1">
    <location>
        <begin position="266"/>
        <end position="289"/>
    </location>
</feature>
<reference evidence="2 3" key="1">
    <citation type="submission" date="2019-11" db="EMBL/GenBank/DDBJ databases">
        <authorList>
            <person name="Zheng R.K."/>
            <person name="Sun C.M."/>
        </authorList>
    </citation>
    <scope>NUCLEOTIDE SEQUENCE [LARGE SCALE GENOMIC DNA]</scope>
    <source>
        <strain evidence="2 3">WC007</strain>
    </source>
</reference>
<dbReference type="EMBL" id="CP046401">
    <property type="protein sequence ID" value="QGY43250.1"/>
    <property type="molecule type" value="Genomic_DNA"/>
</dbReference>
<feature type="transmembrane region" description="Helical" evidence="1">
    <location>
        <begin position="148"/>
        <end position="177"/>
    </location>
</feature>
<feature type="transmembrane region" description="Helical" evidence="1">
    <location>
        <begin position="301"/>
        <end position="321"/>
    </location>
</feature>
<feature type="transmembrane region" description="Helical" evidence="1">
    <location>
        <begin position="235"/>
        <end position="254"/>
    </location>
</feature>
<name>A0A6I6JQE6_9BACT</name>
<sequence length="620" mass="70643">MKRSPEKRLLFLFFFLLTVLQVVLLFLNEKTFGGADSVSHFQIARYSFKYPQLFLDLWGKPLYTTFSAPFALLGFKGAQSFNLLVAMVTLWFIFKLSQEFFPQAGLFTVVLAAFAPVYFILMNSCLTEVLFSFVLIVSVYFFVKNKYILSALILSFIPYVRSEGIVFFPVFALAFILARSYRSVFFLATGTLFYSLIGFWVFDDILWLIHHFPYPTGESVYGSGSLFHFVKNSNFIFGVPFLVLLITGLFYWSSELLRKFSLTNRNTILFIVIAGSWIAYFAAHSYVWWKGVGGSLGLTRVIGGVIPLAALTAGKGIEFVFKVIKKTQAARALMAVFVVVQIIMFFGTNQVPLKAPPTDKLIEKSATYIQENKPAGRIFYFNPMLVFHLGLDPYDQTQSAWGVSDKIQPSNNMEWGDLLVWDAHFGPNEGGVQLDNLKDDPYLKEIKSYLPLEKITVLGGYDYSIHIFEKNRERISSQNASSAIEKVLTFEHNENNVTEVDGEKVFVLDERQEYGPGITIMSYEIKQKNTLEFNVRLDYRSEANLGKDEVLLIFSVENGTKNLRYEKKELIAANGNWSNLLLDIKIPADLPDSTAIKIYVWNKDRKKVLLKKLAVNLKSY</sequence>
<evidence type="ECO:0000313" key="2">
    <source>
        <dbReference type="EMBL" id="QGY43250.1"/>
    </source>
</evidence>
<feature type="transmembrane region" description="Helical" evidence="1">
    <location>
        <begin position="328"/>
        <end position="347"/>
    </location>
</feature>
<keyword evidence="1" id="KW-0472">Membrane</keyword>
<evidence type="ECO:0008006" key="4">
    <source>
        <dbReference type="Google" id="ProtNLM"/>
    </source>
</evidence>
<evidence type="ECO:0000256" key="1">
    <source>
        <dbReference type="SAM" id="Phobius"/>
    </source>
</evidence>
<keyword evidence="1" id="KW-1133">Transmembrane helix</keyword>
<protein>
    <recommendedName>
        <fullName evidence="4">Glycosyltransferase RgtA/B/C/D-like domain-containing protein</fullName>
    </recommendedName>
</protein>
<accession>A0A6I6JQE6</accession>
<evidence type="ECO:0000313" key="3">
    <source>
        <dbReference type="Proteomes" id="UP000428260"/>
    </source>
</evidence>
<keyword evidence="3" id="KW-1185">Reference proteome</keyword>
<feature type="transmembrane region" description="Helical" evidence="1">
    <location>
        <begin position="184"/>
        <end position="202"/>
    </location>
</feature>